<dbReference type="SUPFAM" id="SSF50969">
    <property type="entry name" value="YVTN repeat-like/Quinoprotein amine dehydrogenase"/>
    <property type="match status" value="1"/>
</dbReference>
<dbReference type="Gene3D" id="2.130.10.10">
    <property type="entry name" value="YVTN repeat-like/Quinoprotein amine dehydrogenase"/>
    <property type="match status" value="1"/>
</dbReference>
<feature type="chain" id="PRO_5046597169" evidence="1">
    <location>
        <begin position="20"/>
        <end position="250"/>
    </location>
</feature>
<dbReference type="RefSeq" id="WP_377585317.1">
    <property type="nucleotide sequence ID" value="NZ_JBHTKA010000015.1"/>
</dbReference>
<evidence type="ECO:0000313" key="2">
    <source>
        <dbReference type="EMBL" id="MFD1003113.1"/>
    </source>
</evidence>
<name>A0ABW3KAI6_9BACT</name>
<keyword evidence="3" id="KW-1185">Reference proteome</keyword>
<feature type="signal peptide" evidence="1">
    <location>
        <begin position="1"/>
        <end position="19"/>
    </location>
</feature>
<accession>A0ABW3KAI6</accession>
<comment type="caution">
    <text evidence="2">The sequence shown here is derived from an EMBL/GenBank/DDBJ whole genome shotgun (WGS) entry which is preliminary data.</text>
</comment>
<dbReference type="InterPro" id="IPR011044">
    <property type="entry name" value="Quino_amine_DH_bsu"/>
</dbReference>
<gene>
    <name evidence="2" type="ORF">ACFQ21_27555</name>
</gene>
<dbReference type="EMBL" id="JBHTKA010000015">
    <property type="protein sequence ID" value="MFD1003113.1"/>
    <property type="molecule type" value="Genomic_DNA"/>
</dbReference>
<dbReference type="Proteomes" id="UP001597112">
    <property type="component" value="Unassembled WGS sequence"/>
</dbReference>
<organism evidence="2 3">
    <name type="scientific">Ohtaekwangia kribbensis</name>
    <dbReference type="NCBI Taxonomy" id="688913"/>
    <lineage>
        <taxon>Bacteria</taxon>
        <taxon>Pseudomonadati</taxon>
        <taxon>Bacteroidota</taxon>
        <taxon>Cytophagia</taxon>
        <taxon>Cytophagales</taxon>
        <taxon>Fulvivirgaceae</taxon>
        <taxon>Ohtaekwangia</taxon>
    </lineage>
</organism>
<evidence type="ECO:0000313" key="3">
    <source>
        <dbReference type="Proteomes" id="UP001597112"/>
    </source>
</evidence>
<evidence type="ECO:0000256" key="1">
    <source>
        <dbReference type="SAM" id="SignalP"/>
    </source>
</evidence>
<dbReference type="InterPro" id="IPR015943">
    <property type="entry name" value="WD40/YVTN_repeat-like_dom_sf"/>
</dbReference>
<keyword evidence="1" id="KW-0732">Signal</keyword>
<dbReference type="Pfam" id="PF08309">
    <property type="entry name" value="LVIVD"/>
    <property type="match status" value="2"/>
</dbReference>
<dbReference type="InterPro" id="IPR013211">
    <property type="entry name" value="LVIVD"/>
</dbReference>
<sequence length="250" mass="27454">MRATKLIFFLLLICIAACESDSSSELNNSQGTGGSMTRFAISNGYMYIASQSTISVFDIRNNTFEKINTISTNGGLETVVARGEYLYLGATDAMYIYSIADPVTPTFIFRYAHIVSCDPVVVQGDRAFVTLRAGSACNRGANALEIIDITNKNNPSLIANYPMLSPHGLGVDGNLLFICEGEHGLKVFDIQNERSIQLKHHIENIHAYDVIPNNGILLLTGEDGVFQYRYDQQTGTLILLSKIPVSRTEV</sequence>
<proteinExistence type="predicted"/>
<protein>
    <submittedName>
        <fullName evidence="2">LVIVD repeat-containing protein</fullName>
    </submittedName>
</protein>
<reference evidence="3" key="1">
    <citation type="journal article" date="2019" name="Int. J. Syst. Evol. Microbiol.">
        <title>The Global Catalogue of Microorganisms (GCM) 10K type strain sequencing project: providing services to taxonomists for standard genome sequencing and annotation.</title>
        <authorList>
            <consortium name="The Broad Institute Genomics Platform"/>
            <consortium name="The Broad Institute Genome Sequencing Center for Infectious Disease"/>
            <person name="Wu L."/>
            <person name="Ma J."/>
        </authorList>
    </citation>
    <scope>NUCLEOTIDE SEQUENCE [LARGE SCALE GENOMIC DNA]</scope>
    <source>
        <strain evidence="3">CCUG 58938</strain>
    </source>
</reference>